<feature type="transmembrane region" description="Helical" evidence="1">
    <location>
        <begin position="6"/>
        <end position="31"/>
    </location>
</feature>
<evidence type="ECO:0000313" key="2">
    <source>
        <dbReference type="EMBL" id="SDH82897.1"/>
    </source>
</evidence>
<evidence type="ECO:0000256" key="1">
    <source>
        <dbReference type="SAM" id="Phobius"/>
    </source>
</evidence>
<organism evidence="2 3">
    <name type="scientific">Myroides phaeus</name>
    <dbReference type="NCBI Taxonomy" id="702745"/>
    <lineage>
        <taxon>Bacteria</taxon>
        <taxon>Pseudomonadati</taxon>
        <taxon>Bacteroidota</taxon>
        <taxon>Flavobacteriia</taxon>
        <taxon>Flavobacteriales</taxon>
        <taxon>Flavobacteriaceae</taxon>
        <taxon>Myroides</taxon>
    </lineage>
</organism>
<dbReference type="EMBL" id="FNDQ01000017">
    <property type="protein sequence ID" value="SDH82897.1"/>
    <property type="molecule type" value="Genomic_DNA"/>
</dbReference>
<gene>
    <name evidence="2" type="ORF">SAMN05421818_11755</name>
</gene>
<keyword evidence="3" id="KW-1185">Reference proteome</keyword>
<evidence type="ECO:0008006" key="4">
    <source>
        <dbReference type="Google" id="ProtNLM"/>
    </source>
</evidence>
<dbReference type="RefSeq" id="WP_090409615.1">
    <property type="nucleotide sequence ID" value="NZ_FNDQ01000017.1"/>
</dbReference>
<keyword evidence="1" id="KW-0472">Membrane</keyword>
<reference evidence="3" key="1">
    <citation type="submission" date="2016-10" db="EMBL/GenBank/DDBJ databases">
        <authorList>
            <person name="Varghese N."/>
            <person name="Submissions S."/>
        </authorList>
    </citation>
    <scope>NUCLEOTIDE SEQUENCE [LARGE SCALE GENOMIC DNA]</scope>
    <source>
        <strain evidence="3">DSM 23313</strain>
    </source>
</reference>
<dbReference type="SUPFAM" id="SSF52540">
    <property type="entry name" value="P-loop containing nucleoside triphosphate hydrolases"/>
    <property type="match status" value="1"/>
</dbReference>
<dbReference type="CDD" id="cd00882">
    <property type="entry name" value="Ras_like_GTPase"/>
    <property type="match status" value="1"/>
</dbReference>
<name>A0A1G8FLD1_9FLAO</name>
<accession>A0A1G8FLD1</accession>
<protein>
    <recommendedName>
        <fullName evidence="4">G domain-containing protein</fullName>
    </recommendedName>
</protein>
<keyword evidence="1" id="KW-0812">Transmembrane</keyword>
<dbReference type="Proteomes" id="UP000243588">
    <property type="component" value="Unassembled WGS sequence"/>
</dbReference>
<sequence length="221" mass="25349">MITHFLILPFLLWGAAVILIGGTAGIGIGYLSEKYAKTMEDITKNKLGILGMQGAGKTRFLNFLEGKPFLESSTNRKDYLDFTYQLKNGKKITIASGKDIGGGNVFRVDYESILKNSDIILFFFNINAYLKNFSDSDKILYQRSCNSRFEHIYIRVKEEKKPVVIIATHRDECLLSDEEMTRKFNELVQNKNYTEMLKKVIYVNLTNSVETKELVEKLMLK</sequence>
<dbReference type="STRING" id="702745.SAMN05421818_11755"/>
<dbReference type="AlphaFoldDB" id="A0A1G8FLD1"/>
<dbReference type="Gene3D" id="3.40.50.300">
    <property type="entry name" value="P-loop containing nucleotide triphosphate hydrolases"/>
    <property type="match status" value="1"/>
</dbReference>
<proteinExistence type="predicted"/>
<keyword evidence="1" id="KW-1133">Transmembrane helix</keyword>
<evidence type="ECO:0000313" key="3">
    <source>
        <dbReference type="Proteomes" id="UP000243588"/>
    </source>
</evidence>
<dbReference type="InterPro" id="IPR027417">
    <property type="entry name" value="P-loop_NTPase"/>
</dbReference>